<comment type="caution">
    <text evidence="1">The sequence shown here is derived from an EMBL/GenBank/DDBJ whole genome shotgun (WGS) entry which is preliminary data.</text>
</comment>
<evidence type="ECO:0008006" key="3">
    <source>
        <dbReference type="Google" id="ProtNLM"/>
    </source>
</evidence>
<protein>
    <recommendedName>
        <fullName evidence="3">Progesterone receptor</fullName>
    </recommendedName>
</protein>
<dbReference type="Proteomes" id="UP001558652">
    <property type="component" value="Unassembled WGS sequence"/>
</dbReference>
<proteinExistence type="predicted"/>
<name>A0ABD0XVY8_9HEMI</name>
<evidence type="ECO:0000313" key="1">
    <source>
        <dbReference type="EMBL" id="KAL1110410.1"/>
    </source>
</evidence>
<evidence type="ECO:0000313" key="2">
    <source>
        <dbReference type="Proteomes" id="UP001558652"/>
    </source>
</evidence>
<sequence length="140" mass="15649">MLQLIKVLGPPEQPHLILGLSVFALPDIFRSYYHHSAKDHEGPCPPGQCLSALLHPEPPQVVLTRMLQLIKVLGPPEQPHLILGLSVFALPDIFRSYYHHSAKDQEGPCPPGQCLSALLYLEPPQVVLTRLILVLLQYDR</sequence>
<gene>
    <name evidence="1" type="ORF">AAG570_007941</name>
</gene>
<dbReference type="EMBL" id="JBFDAA010000022">
    <property type="protein sequence ID" value="KAL1110410.1"/>
    <property type="molecule type" value="Genomic_DNA"/>
</dbReference>
<organism evidence="1 2">
    <name type="scientific">Ranatra chinensis</name>
    <dbReference type="NCBI Taxonomy" id="642074"/>
    <lineage>
        <taxon>Eukaryota</taxon>
        <taxon>Metazoa</taxon>
        <taxon>Ecdysozoa</taxon>
        <taxon>Arthropoda</taxon>
        <taxon>Hexapoda</taxon>
        <taxon>Insecta</taxon>
        <taxon>Pterygota</taxon>
        <taxon>Neoptera</taxon>
        <taxon>Paraneoptera</taxon>
        <taxon>Hemiptera</taxon>
        <taxon>Heteroptera</taxon>
        <taxon>Panheteroptera</taxon>
        <taxon>Nepomorpha</taxon>
        <taxon>Nepidae</taxon>
        <taxon>Ranatrinae</taxon>
        <taxon>Ranatra</taxon>
    </lineage>
</organism>
<keyword evidence="2" id="KW-1185">Reference proteome</keyword>
<accession>A0ABD0XVY8</accession>
<reference evidence="1 2" key="1">
    <citation type="submission" date="2024-07" db="EMBL/GenBank/DDBJ databases">
        <title>Chromosome-level genome assembly of the water stick insect Ranatra chinensis (Heteroptera: Nepidae).</title>
        <authorList>
            <person name="Liu X."/>
        </authorList>
    </citation>
    <scope>NUCLEOTIDE SEQUENCE [LARGE SCALE GENOMIC DNA]</scope>
    <source>
        <strain evidence="1">Cailab_2021Rc</strain>
        <tissue evidence="1">Muscle</tissue>
    </source>
</reference>
<dbReference type="AlphaFoldDB" id="A0ABD0XVY8"/>